<evidence type="ECO:0000256" key="5">
    <source>
        <dbReference type="ARBA" id="ARBA00023136"/>
    </source>
</evidence>
<dbReference type="EMBL" id="JBHSXI010000011">
    <property type="protein sequence ID" value="MFC6889390.1"/>
    <property type="molecule type" value="Genomic_DNA"/>
</dbReference>
<dbReference type="AlphaFoldDB" id="A0ABD5UJ44"/>
<dbReference type="InterPro" id="IPR050189">
    <property type="entry name" value="MFS_Efflux_Transporters"/>
</dbReference>
<dbReference type="InterPro" id="IPR011701">
    <property type="entry name" value="MFS"/>
</dbReference>
<feature type="transmembrane region" description="Helical" evidence="6">
    <location>
        <begin position="288"/>
        <end position="306"/>
    </location>
</feature>
<dbReference type="InterPro" id="IPR020846">
    <property type="entry name" value="MFS_dom"/>
</dbReference>
<dbReference type="RefSeq" id="WP_379768144.1">
    <property type="nucleotide sequence ID" value="NZ_JBHSXI010000011.1"/>
</dbReference>
<dbReference type="PANTHER" id="PTHR43124:SF3">
    <property type="entry name" value="CHLORAMPHENICOL EFFLUX PUMP RV0191"/>
    <property type="match status" value="1"/>
</dbReference>
<feature type="domain" description="Major facilitator superfamily (MFS) profile" evidence="7">
    <location>
        <begin position="1"/>
        <end position="400"/>
    </location>
</feature>
<evidence type="ECO:0000256" key="1">
    <source>
        <dbReference type="ARBA" id="ARBA00004651"/>
    </source>
</evidence>
<keyword evidence="2" id="KW-1003">Cell membrane</keyword>
<comment type="caution">
    <text evidence="8">The sequence shown here is derived from an EMBL/GenBank/DDBJ whole genome shotgun (WGS) entry which is preliminary data.</text>
</comment>
<feature type="transmembrane region" description="Helical" evidence="6">
    <location>
        <begin position="209"/>
        <end position="227"/>
    </location>
</feature>
<evidence type="ECO:0000256" key="4">
    <source>
        <dbReference type="ARBA" id="ARBA00022989"/>
    </source>
</evidence>
<feature type="transmembrane region" description="Helical" evidence="6">
    <location>
        <begin position="131"/>
        <end position="154"/>
    </location>
</feature>
<dbReference type="SUPFAM" id="SSF103473">
    <property type="entry name" value="MFS general substrate transporter"/>
    <property type="match status" value="1"/>
</dbReference>
<keyword evidence="3 6" id="KW-0812">Transmembrane</keyword>
<evidence type="ECO:0000256" key="2">
    <source>
        <dbReference type="ARBA" id="ARBA00022475"/>
    </source>
</evidence>
<name>A0ABD5UJ44_9EURY</name>
<feature type="transmembrane region" description="Helical" evidence="6">
    <location>
        <begin position="74"/>
        <end position="92"/>
    </location>
</feature>
<dbReference type="InterPro" id="IPR036259">
    <property type="entry name" value="MFS_trans_sf"/>
</dbReference>
<proteinExistence type="predicted"/>
<feature type="transmembrane region" description="Helical" evidence="6">
    <location>
        <begin position="98"/>
        <end position="119"/>
    </location>
</feature>
<reference evidence="8 9" key="1">
    <citation type="journal article" date="2019" name="Int. J. Syst. Evol. Microbiol.">
        <title>The Global Catalogue of Microorganisms (GCM) 10K type strain sequencing project: providing services to taxonomists for standard genome sequencing and annotation.</title>
        <authorList>
            <consortium name="The Broad Institute Genomics Platform"/>
            <consortium name="The Broad Institute Genome Sequencing Center for Infectious Disease"/>
            <person name="Wu L."/>
            <person name="Ma J."/>
        </authorList>
    </citation>
    <scope>NUCLEOTIDE SEQUENCE [LARGE SCALE GENOMIC DNA]</scope>
    <source>
        <strain evidence="8 9">Y73</strain>
    </source>
</reference>
<feature type="transmembrane region" description="Helical" evidence="6">
    <location>
        <begin position="12"/>
        <end position="35"/>
    </location>
</feature>
<evidence type="ECO:0000313" key="8">
    <source>
        <dbReference type="EMBL" id="MFC6889390.1"/>
    </source>
</evidence>
<sequence length="400" mass="41764">MKTNDRALVKFTSLAHAMFHTYELSIPLFVGLWMAEFSVSAAVIGAVVSVGYGFIGIGAPVSGVLSDRFSSRRLILLSIFGMGAGFAIVSLARGAVSLAVAVLLWGCFASIYHPAGLSLISRTADARGTVFAYHGAGGNVGTAFGPLLTALLLLFVDWRIAAAVLSAVALFVGLAGVRIEFEVGEAEESGETGSIADELRKTFLESRTLFAAAFTVAFVAVLLYGTYYRGLLTFLPDVLAESSALQPFELLDQTIQPAQYVYTALLTVGIGGQYAGGRLTDRVPSTTALLGFFAMLAGLALAFPLVRELGTVALVGICLLLGFFVYGTAPIYQVVIAENSGDDVQGLSYGFTYLAMFGIGALGASLAGFVLTHSTSAVLFFVLAGIAGLGGVAVLLLKRL</sequence>
<protein>
    <submittedName>
        <fullName evidence="8">MFS transporter</fullName>
    </submittedName>
</protein>
<organism evidence="8 9">
    <name type="scientific">Halorubrum trueperi</name>
    <dbReference type="NCBI Taxonomy" id="2004704"/>
    <lineage>
        <taxon>Archaea</taxon>
        <taxon>Methanobacteriati</taxon>
        <taxon>Methanobacteriota</taxon>
        <taxon>Stenosarchaea group</taxon>
        <taxon>Halobacteria</taxon>
        <taxon>Halobacteriales</taxon>
        <taxon>Haloferacaceae</taxon>
        <taxon>Halorubrum</taxon>
    </lineage>
</organism>
<dbReference type="PANTHER" id="PTHR43124">
    <property type="entry name" value="PURINE EFFLUX PUMP PBUE"/>
    <property type="match status" value="1"/>
</dbReference>
<evidence type="ECO:0000256" key="6">
    <source>
        <dbReference type="SAM" id="Phobius"/>
    </source>
</evidence>
<keyword evidence="5 6" id="KW-0472">Membrane</keyword>
<feature type="transmembrane region" description="Helical" evidence="6">
    <location>
        <begin position="347"/>
        <end position="371"/>
    </location>
</feature>
<dbReference type="GO" id="GO:0005886">
    <property type="term" value="C:plasma membrane"/>
    <property type="evidence" value="ECO:0007669"/>
    <property type="project" value="UniProtKB-SubCell"/>
</dbReference>
<comment type="subcellular location">
    <subcellularLocation>
        <location evidence="1">Cell membrane</location>
        <topology evidence="1">Multi-pass membrane protein</topology>
    </subcellularLocation>
</comment>
<keyword evidence="9" id="KW-1185">Reference proteome</keyword>
<dbReference type="Proteomes" id="UP001596333">
    <property type="component" value="Unassembled WGS sequence"/>
</dbReference>
<feature type="transmembrane region" description="Helical" evidence="6">
    <location>
        <begin position="41"/>
        <end position="62"/>
    </location>
</feature>
<dbReference type="Gene3D" id="1.20.1250.20">
    <property type="entry name" value="MFS general substrate transporter like domains"/>
    <property type="match status" value="1"/>
</dbReference>
<evidence type="ECO:0000259" key="7">
    <source>
        <dbReference type="PROSITE" id="PS50850"/>
    </source>
</evidence>
<evidence type="ECO:0000256" key="3">
    <source>
        <dbReference type="ARBA" id="ARBA00022692"/>
    </source>
</evidence>
<keyword evidence="4 6" id="KW-1133">Transmembrane helix</keyword>
<gene>
    <name evidence="8" type="ORF">ACFQEY_10240</name>
</gene>
<feature type="transmembrane region" description="Helical" evidence="6">
    <location>
        <begin position="377"/>
        <end position="397"/>
    </location>
</feature>
<feature type="transmembrane region" description="Helical" evidence="6">
    <location>
        <begin position="312"/>
        <end position="335"/>
    </location>
</feature>
<dbReference type="PROSITE" id="PS50850">
    <property type="entry name" value="MFS"/>
    <property type="match status" value="1"/>
</dbReference>
<evidence type="ECO:0000313" key="9">
    <source>
        <dbReference type="Proteomes" id="UP001596333"/>
    </source>
</evidence>
<dbReference type="Pfam" id="PF07690">
    <property type="entry name" value="MFS_1"/>
    <property type="match status" value="1"/>
</dbReference>
<feature type="transmembrane region" description="Helical" evidence="6">
    <location>
        <begin position="160"/>
        <end position="179"/>
    </location>
</feature>
<accession>A0ABD5UJ44</accession>